<name>A0ABU7GA59_9ALTE</name>
<evidence type="ECO:0000256" key="2">
    <source>
        <dbReference type="SAM" id="Phobius"/>
    </source>
</evidence>
<dbReference type="EMBL" id="JAYDYW010000019">
    <property type="protein sequence ID" value="MEE1676288.1"/>
    <property type="molecule type" value="Genomic_DNA"/>
</dbReference>
<keyword evidence="6" id="KW-1185">Reference proteome</keyword>
<feature type="transmembrane region" description="Helical" evidence="2">
    <location>
        <begin position="102"/>
        <end position="119"/>
    </location>
</feature>
<keyword evidence="3" id="KW-0732">Signal</keyword>
<keyword evidence="2" id="KW-0812">Transmembrane</keyword>
<evidence type="ECO:0000256" key="1">
    <source>
        <dbReference type="SAM" id="MobiDB-lite"/>
    </source>
</evidence>
<dbReference type="InterPro" id="IPR032710">
    <property type="entry name" value="NTF2-like_dom_sf"/>
</dbReference>
<reference evidence="6" key="1">
    <citation type="submission" date="2023-07" db="EMBL/GenBank/DDBJ databases">
        <title>Draft genome sequence of Agarivorans aestuarii strain ZMCS4, a CAZymes producing bacteria isolated from the marine brown algae Clodostephus spongiosus.</title>
        <authorList>
            <person name="Lorente B."/>
            <person name="Cabral C."/>
            <person name="Frias J."/>
            <person name="Faria J."/>
            <person name="Toubarro D."/>
        </authorList>
    </citation>
    <scope>NUCLEOTIDE SEQUENCE [LARGE SCALE GENOMIC DNA]</scope>
    <source>
        <strain evidence="6">ZMCS4</strain>
    </source>
</reference>
<dbReference type="Pfam" id="PF04280">
    <property type="entry name" value="Tim44"/>
    <property type="match status" value="1"/>
</dbReference>
<feature type="chain" id="PRO_5047259960" evidence="3">
    <location>
        <begin position="25"/>
        <end position="289"/>
    </location>
</feature>
<dbReference type="Proteomes" id="UP001310248">
    <property type="component" value="Unassembled WGS sequence"/>
</dbReference>
<feature type="transmembrane region" description="Helical" evidence="2">
    <location>
        <begin position="71"/>
        <end position="90"/>
    </location>
</feature>
<dbReference type="PANTHER" id="PTHR41542">
    <property type="entry name" value="BLL5807 PROTEIN"/>
    <property type="match status" value="1"/>
</dbReference>
<dbReference type="Gene3D" id="3.10.450.240">
    <property type="match status" value="1"/>
</dbReference>
<dbReference type="SMART" id="SM00978">
    <property type="entry name" value="Tim44"/>
    <property type="match status" value="1"/>
</dbReference>
<keyword evidence="2" id="KW-1133">Transmembrane helix</keyword>
<feature type="region of interest" description="Disordered" evidence="1">
    <location>
        <begin position="28"/>
        <end position="67"/>
    </location>
</feature>
<evidence type="ECO:0000313" key="6">
    <source>
        <dbReference type="Proteomes" id="UP001310248"/>
    </source>
</evidence>
<dbReference type="RefSeq" id="WP_329776972.1">
    <property type="nucleotide sequence ID" value="NZ_JAYDYW010000019.1"/>
</dbReference>
<gene>
    <name evidence="5" type="ORF">SNR37_001620</name>
</gene>
<comment type="caution">
    <text evidence="5">The sequence shown here is derived from an EMBL/GenBank/DDBJ whole genome shotgun (WGS) entry which is preliminary data.</text>
</comment>
<dbReference type="SUPFAM" id="SSF54427">
    <property type="entry name" value="NTF2-like"/>
    <property type="match status" value="1"/>
</dbReference>
<organism evidence="5 6">
    <name type="scientific">Agarivorans aestuarii</name>
    <dbReference type="NCBI Taxonomy" id="1563703"/>
    <lineage>
        <taxon>Bacteria</taxon>
        <taxon>Pseudomonadati</taxon>
        <taxon>Pseudomonadota</taxon>
        <taxon>Gammaproteobacteria</taxon>
        <taxon>Alteromonadales</taxon>
        <taxon>Alteromonadaceae</taxon>
        <taxon>Agarivorans</taxon>
    </lineage>
</organism>
<feature type="domain" description="Tim44-like" evidence="4">
    <location>
        <begin position="157"/>
        <end position="289"/>
    </location>
</feature>
<feature type="signal peptide" evidence="3">
    <location>
        <begin position="1"/>
        <end position="24"/>
    </location>
</feature>
<keyword evidence="2" id="KW-0472">Membrane</keyword>
<dbReference type="PANTHER" id="PTHR41542:SF1">
    <property type="entry name" value="BLL5807 PROTEIN"/>
    <property type="match status" value="1"/>
</dbReference>
<reference evidence="5 6" key="2">
    <citation type="submission" date="2023-12" db="EMBL/GenBank/DDBJ databases">
        <authorList>
            <consortium name="Cladostephus spongiosus"/>
            <person name="Lorente B."/>
            <person name="Cabral C."/>
            <person name="Frias J."/>
            <person name="Faria J."/>
            <person name="Toubarro D."/>
        </authorList>
    </citation>
    <scope>NUCLEOTIDE SEQUENCE [LARGE SCALE GENOMIC DNA]</scope>
    <source>
        <strain evidence="5 6">ZMCS4</strain>
    </source>
</reference>
<feature type="compositionally biased region" description="Low complexity" evidence="1">
    <location>
        <begin position="41"/>
        <end position="65"/>
    </location>
</feature>
<evidence type="ECO:0000259" key="4">
    <source>
        <dbReference type="SMART" id="SM00978"/>
    </source>
</evidence>
<evidence type="ECO:0000256" key="3">
    <source>
        <dbReference type="SAM" id="SignalP"/>
    </source>
</evidence>
<accession>A0ABU7GA59</accession>
<sequence>MLKKLMSVMALVMAVLIVTPDAEAKRFGGGKSWGKSQPTFKKQPTQTNQQANKQQNQNNGTAANTSRRSGMMGGLLGGLLAGGLFAALLGGGAFEGLQMMDILLFALIAFVAVRFLRGLNQQKAAAMNHQPAQAYQSPQTDGQWQQGGFANASQLASGSEDEVPFNPPAGFDANAFLEGARGHFDTLQRAWNDNKLEVMQEYLSIELYNALAEERRSYGDQEINSSVVFIDAELVRADHSMLNAEVSVKFTGKTRDEVTGQESNVAEVWHLERKLDQANSPWLIVGIEA</sequence>
<evidence type="ECO:0000313" key="5">
    <source>
        <dbReference type="EMBL" id="MEE1676288.1"/>
    </source>
</evidence>
<protein>
    <submittedName>
        <fullName evidence="5">TIM44-like domain-containing protein</fullName>
    </submittedName>
</protein>
<dbReference type="InterPro" id="IPR007379">
    <property type="entry name" value="Tim44-like_dom"/>
</dbReference>
<proteinExistence type="predicted"/>